<dbReference type="EMBL" id="JBBNAG010000005">
    <property type="protein sequence ID" value="KAK9132184.1"/>
    <property type="molecule type" value="Genomic_DNA"/>
</dbReference>
<gene>
    <name evidence="2" type="ORF">Scep_011712</name>
</gene>
<evidence type="ECO:0000313" key="3">
    <source>
        <dbReference type="Proteomes" id="UP001419268"/>
    </source>
</evidence>
<accession>A0AAP0JDV8</accession>
<sequence>MPARTRMPARGSDDGKEEERQRRGERHGATARWRVAGPIDPRRDTTTVDKEALRLTRSSPDLFGHLERLLEKVVEVGVVVSEITRRNVGFVFQTHMALKTGVYRERVYGQSSKTERAMGTLDTRCGRKPQTTLYRKEKQKAIENKVAHVRSHRRDGVQDEASQVHEWDLHIGRDESGDNI</sequence>
<proteinExistence type="predicted"/>
<protein>
    <submittedName>
        <fullName evidence="2">Uncharacterized protein</fullName>
    </submittedName>
</protein>
<feature type="region of interest" description="Disordered" evidence="1">
    <location>
        <begin position="1"/>
        <end position="31"/>
    </location>
</feature>
<dbReference type="AlphaFoldDB" id="A0AAP0JDV8"/>
<feature type="compositionally biased region" description="Basic and acidic residues" evidence="1">
    <location>
        <begin position="11"/>
        <end position="28"/>
    </location>
</feature>
<evidence type="ECO:0000256" key="1">
    <source>
        <dbReference type="SAM" id="MobiDB-lite"/>
    </source>
</evidence>
<organism evidence="2 3">
    <name type="scientific">Stephania cephalantha</name>
    <dbReference type="NCBI Taxonomy" id="152367"/>
    <lineage>
        <taxon>Eukaryota</taxon>
        <taxon>Viridiplantae</taxon>
        <taxon>Streptophyta</taxon>
        <taxon>Embryophyta</taxon>
        <taxon>Tracheophyta</taxon>
        <taxon>Spermatophyta</taxon>
        <taxon>Magnoliopsida</taxon>
        <taxon>Ranunculales</taxon>
        <taxon>Menispermaceae</taxon>
        <taxon>Menispermoideae</taxon>
        <taxon>Cissampelideae</taxon>
        <taxon>Stephania</taxon>
    </lineage>
</organism>
<reference evidence="2 3" key="1">
    <citation type="submission" date="2024-01" db="EMBL/GenBank/DDBJ databases">
        <title>Genome assemblies of Stephania.</title>
        <authorList>
            <person name="Yang L."/>
        </authorList>
    </citation>
    <scope>NUCLEOTIDE SEQUENCE [LARGE SCALE GENOMIC DNA]</scope>
    <source>
        <strain evidence="2">JXDWG</strain>
        <tissue evidence="2">Leaf</tissue>
    </source>
</reference>
<name>A0AAP0JDV8_9MAGN</name>
<comment type="caution">
    <text evidence="2">The sequence shown here is derived from an EMBL/GenBank/DDBJ whole genome shotgun (WGS) entry which is preliminary data.</text>
</comment>
<evidence type="ECO:0000313" key="2">
    <source>
        <dbReference type="EMBL" id="KAK9132184.1"/>
    </source>
</evidence>
<dbReference type="Proteomes" id="UP001419268">
    <property type="component" value="Unassembled WGS sequence"/>
</dbReference>
<keyword evidence="3" id="KW-1185">Reference proteome</keyword>